<dbReference type="InterPro" id="IPR051156">
    <property type="entry name" value="Mito/Outer_Membr_Metalloprot"/>
</dbReference>
<keyword evidence="6" id="KW-0482">Metalloprotease</keyword>
<dbReference type="Gene3D" id="3.30.2010.10">
    <property type="entry name" value="Metalloproteases ('zincins'), catalytic domain"/>
    <property type="match status" value="1"/>
</dbReference>
<dbReference type="EMBL" id="RBII01000001">
    <property type="protein sequence ID" value="RKQ71260.1"/>
    <property type="molecule type" value="Genomic_DNA"/>
</dbReference>
<feature type="signal peptide" evidence="8">
    <location>
        <begin position="1"/>
        <end position="29"/>
    </location>
</feature>
<sequence length="470" mass="51894">MLKKYTLRSLAVSMLALGISAVSVLPAQAQSLLRDTEIEETLEEFTVPILRASGLSPQSVDIYLVNDPSLNAFVTRGQNIFLHSGLILEADIPNELKGVIAHEAGHIVGGHIVRSDYGNRSAYGSMLIAAGLGLAAILAGETSAGALILGGSTQFGSLEALSYSRVNESAADQYAVNFLDRTGQSSEGLIAFFEKFRAQEVLSQARRYPYFRSHPLSSNRIDALRERTAESPYVDVKDSTEELHKHEMMKAKLRGFLEGPQLVFSRYPLSDQSQYARYARSVAHYRAADLRNAIKELDSLIDEEPNNPYFHELKAQILYESGQRESAIPPARKALELKPDAPLLKMALAQSLIETQDAGLVEEAVTLVKSALQTEPDNSFAWYILSTAYGHQGKEALAKYASAERFYALGDIQRARSFAQRAQEDLPRNEPQWRRASDIVVVADAQLAKSKNKRRSPKPFSVTASQSSDW</sequence>
<evidence type="ECO:0000256" key="7">
    <source>
        <dbReference type="SAM" id="MobiDB-lite"/>
    </source>
</evidence>
<keyword evidence="11" id="KW-1185">Reference proteome</keyword>
<dbReference type="Pfam" id="PF01435">
    <property type="entry name" value="Peptidase_M48"/>
    <property type="match status" value="1"/>
</dbReference>
<accession>A0A420WJR6</accession>
<organism evidence="10 11">
    <name type="scientific">Litorimonas taeanensis</name>
    <dbReference type="NCBI Taxonomy" id="568099"/>
    <lineage>
        <taxon>Bacteria</taxon>
        <taxon>Pseudomonadati</taxon>
        <taxon>Pseudomonadota</taxon>
        <taxon>Alphaproteobacteria</taxon>
        <taxon>Maricaulales</taxon>
        <taxon>Robiginitomaculaceae</taxon>
    </lineage>
</organism>
<keyword evidence="4" id="KW-0378">Hydrolase</keyword>
<dbReference type="GO" id="GO:0004222">
    <property type="term" value="F:metalloendopeptidase activity"/>
    <property type="evidence" value="ECO:0007669"/>
    <property type="project" value="InterPro"/>
</dbReference>
<evidence type="ECO:0000313" key="11">
    <source>
        <dbReference type="Proteomes" id="UP000282211"/>
    </source>
</evidence>
<evidence type="ECO:0000313" key="10">
    <source>
        <dbReference type="EMBL" id="RKQ71260.1"/>
    </source>
</evidence>
<dbReference type="PANTHER" id="PTHR22726">
    <property type="entry name" value="METALLOENDOPEPTIDASE OMA1"/>
    <property type="match status" value="1"/>
</dbReference>
<dbReference type="AlphaFoldDB" id="A0A420WJR6"/>
<proteinExistence type="predicted"/>
<feature type="domain" description="Peptidase M48" evidence="9">
    <location>
        <begin position="34"/>
        <end position="227"/>
    </location>
</feature>
<dbReference type="Proteomes" id="UP000282211">
    <property type="component" value="Unassembled WGS sequence"/>
</dbReference>
<dbReference type="Gene3D" id="1.25.40.10">
    <property type="entry name" value="Tetratricopeptide repeat domain"/>
    <property type="match status" value="1"/>
</dbReference>
<dbReference type="SUPFAM" id="SSF48452">
    <property type="entry name" value="TPR-like"/>
    <property type="match status" value="1"/>
</dbReference>
<evidence type="ECO:0000256" key="4">
    <source>
        <dbReference type="ARBA" id="ARBA00022801"/>
    </source>
</evidence>
<dbReference type="PANTHER" id="PTHR22726:SF1">
    <property type="entry name" value="METALLOENDOPEPTIDASE OMA1, MITOCHONDRIAL"/>
    <property type="match status" value="1"/>
</dbReference>
<comment type="caution">
    <text evidence="10">The sequence shown here is derived from an EMBL/GenBank/DDBJ whole genome shotgun (WGS) entry which is preliminary data.</text>
</comment>
<keyword evidence="3" id="KW-0479">Metal-binding</keyword>
<evidence type="ECO:0000256" key="1">
    <source>
        <dbReference type="ARBA" id="ARBA00001947"/>
    </source>
</evidence>
<reference evidence="10 11" key="1">
    <citation type="submission" date="2018-10" db="EMBL/GenBank/DDBJ databases">
        <title>Genomic Encyclopedia of Type Strains, Phase IV (KMG-IV): sequencing the most valuable type-strain genomes for metagenomic binning, comparative biology and taxonomic classification.</title>
        <authorList>
            <person name="Goeker M."/>
        </authorList>
    </citation>
    <scope>NUCLEOTIDE SEQUENCE [LARGE SCALE GENOMIC DNA]</scope>
    <source>
        <strain evidence="10 11">DSM 22008</strain>
    </source>
</reference>
<keyword evidence="5" id="KW-0862">Zinc</keyword>
<dbReference type="GO" id="GO:0046872">
    <property type="term" value="F:metal ion binding"/>
    <property type="evidence" value="ECO:0007669"/>
    <property type="project" value="UniProtKB-KW"/>
</dbReference>
<gene>
    <name evidence="10" type="ORF">DES40_0573</name>
</gene>
<dbReference type="CDD" id="cd07324">
    <property type="entry name" value="M48C_Oma1-like"/>
    <property type="match status" value="1"/>
</dbReference>
<feature type="region of interest" description="Disordered" evidence="7">
    <location>
        <begin position="448"/>
        <end position="470"/>
    </location>
</feature>
<evidence type="ECO:0000256" key="8">
    <source>
        <dbReference type="SAM" id="SignalP"/>
    </source>
</evidence>
<name>A0A420WJR6_9PROT</name>
<evidence type="ECO:0000256" key="2">
    <source>
        <dbReference type="ARBA" id="ARBA00022670"/>
    </source>
</evidence>
<keyword evidence="2 10" id="KW-0645">Protease</keyword>
<dbReference type="InterPro" id="IPR001915">
    <property type="entry name" value="Peptidase_M48"/>
</dbReference>
<dbReference type="RefSeq" id="WP_233345365.1">
    <property type="nucleotide sequence ID" value="NZ_RBII01000001.1"/>
</dbReference>
<dbReference type="GO" id="GO:0016020">
    <property type="term" value="C:membrane"/>
    <property type="evidence" value="ECO:0007669"/>
    <property type="project" value="TreeGrafter"/>
</dbReference>
<evidence type="ECO:0000256" key="3">
    <source>
        <dbReference type="ARBA" id="ARBA00022723"/>
    </source>
</evidence>
<dbReference type="FunCoup" id="A0A420WJR6">
    <property type="interactions" value="113"/>
</dbReference>
<comment type="cofactor">
    <cofactor evidence="1">
        <name>Zn(2+)</name>
        <dbReference type="ChEBI" id="CHEBI:29105"/>
    </cofactor>
</comment>
<keyword evidence="8" id="KW-0732">Signal</keyword>
<evidence type="ECO:0000259" key="9">
    <source>
        <dbReference type="Pfam" id="PF01435"/>
    </source>
</evidence>
<dbReference type="InParanoid" id="A0A420WJR6"/>
<dbReference type="GO" id="GO:0051603">
    <property type="term" value="P:proteolysis involved in protein catabolic process"/>
    <property type="evidence" value="ECO:0007669"/>
    <property type="project" value="TreeGrafter"/>
</dbReference>
<feature type="chain" id="PRO_5019202927" evidence="8">
    <location>
        <begin position="30"/>
        <end position="470"/>
    </location>
</feature>
<dbReference type="InterPro" id="IPR011990">
    <property type="entry name" value="TPR-like_helical_dom_sf"/>
</dbReference>
<protein>
    <submittedName>
        <fullName evidence="10">Putative Zn-dependent protease</fullName>
    </submittedName>
</protein>
<evidence type="ECO:0000256" key="5">
    <source>
        <dbReference type="ARBA" id="ARBA00022833"/>
    </source>
</evidence>
<evidence type="ECO:0000256" key="6">
    <source>
        <dbReference type="ARBA" id="ARBA00023049"/>
    </source>
</evidence>